<dbReference type="InterPro" id="IPR000305">
    <property type="entry name" value="GIY-YIG_endonuc"/>
</dbReference>
<dbReference type="InterPro" id="IPR006350">
    <property type="entry name" value="Intron_endoG1"/>
</dbReference>
<gene>
    <name evidence="2" type="ORF">CB4_01981</name>
</gene>
<dbReference type="Gene3D" id="3.40.1440.10">
    <property type="entry name" value="GIY-YIG endonuclease"/>
    <property type="match status" value="1"/>
</dbReference>
<name>A0A0U5B3A4_9BACL</name>
<dbReference type="NCBIfam" id="TIGR01453">
    <property type="entry name" value="grpIintron_endo"/>
    <property type="match status" value="1"/>
</dbReference>
<reference evidence="2 3" key="1">
    <citation type="submission" date="2015-12" db="EMBL/GenBank/DDBJ databases">
        <title>Genome sequence of Aneurinibacillus soli.</title>
        <authorList>
            <person name="Lee J.S."/>
            <person name="Lee K.C."/>
            <person name="Kim K.K."/>
            <person name="Lee B.W."/>
        </authorList>
    </citation>
    <scope>NUCLEOTIDE SEQUENCE [LARGE SCALE GENOMIC DNA]</scope>
    <source>
        <strain evidence="2 3">CB4</strain>
    </source>
</reference>
<dbReference type="SMART" id="SM00496">
    <property type="entry name" value="IENR2"/>
    <property type="match status" value="4"/>
</dbReference>
<dbReference type="SUPFAM" id="SSF64496">
    <property type="entry name" value="DNA-binding domain of intron-encoded endonucleases"/>
    <property type="match status" value="2"/>
</dbReference>
<dbReference type="OrthoDB" id="9134286at2"/>
<dbReference type="Pfam" id="PF01541">
    <property type="entry name" value="GIY-YIG"/>
    <property type="match status" value="1"/>
</dbReference>
<dbReference type="GO" id="GO:0003677">
    <property type="term" value="F:DNA binding"/>
    <property type="evidence" value="ECO:0007669"/>
    <property type="project" value="InterPro"/>
</dbReference>
<dbReference type="SMART" id="SM00465">
    <property type="entry name" value="GIYc"/>
    <property type="match status" value="1"/>
</dbReference>
<dbReference type="Proteomes" id="UP000217696">
    <property type="component" value="Chromosome"/>
</dbReference>
<evidence type="ECO:0000313" key="2">
    <source>
        <dbReference type="EMBL" id="BAU27807.1"/>
    </source>
</evidence>
<evidence type="ECO:0000256" key="1">
    <source>
        <dbReference type="ARBA" id="ARBA00010045"/>
    </source>
</evidence>
<organism evidence="2 3">
    <name type="scientific">Aneurinibacillus soli</name>
    <dbReference type="NCBI Taxonomy" id="1500254"/>
    <lineage>
        <taxon>Bacteria</taxon>
        <taxon>Bacillati</taxon>
        <taxon>Bacillota</taxon>
        <taxon>Bacilli</taxon>
        <taxon>Bacillales</taxon>
        <taxon>Paenibacillaceae</taxon>
        <taxon>Aneurinibacillus group</taxon>
        <taxon>Aneurinibacillus</taxon>
    </lineage>
</organism>
<comment type="similarity">
    <text evidence="1">To endonucleases of group I introns of fungi and phage.</text>
</comment>
<dbReference type="EMBL" id="AP017312">
    <property type="protein sequence ID" value="BAU27807.1"/>
    <property type="molecule type" value="Genomic_DNA"/>
</dbReference>
<dbReference type="AlphaFoldDB" id="A0A0U5B3A4"/>
<dbReference type="SUPFAM" id="SSF82771">
    <property type="entry name" value="GIY-YIG endonuclease"/>
    <property type="match status" value="1"/>
</dbReference>
<dbReference type="GO" id="GO:0004519">
    <property type="term" value="F:endonuclease activity"/>
    <property type="evidence" value="ECO:0007669"/>
    <property type="project" value="InterPro"/>
</dbReference>
<dbReference type="PROSITE" id="PS50164">
    <property type="entry name" value="GIY_YIG"/>
    <property type="match status" value="1"/>
</dbReference>
<dbReference type="InterPro" id="IPR035901">
    <property type="entry name" value="GIY-YIG_endonuc_sf"/>
</dbReference>
<dbReference type="RefSeq" id="WP_096465433.1">
    <property type="nucleotide sequence ID" value="NZ_AP017312.1"/>
</dbReference>
<evidence type="ECO:0000313" key="3">
    <source>
        <dbReference type="Proteomes" id="UP000217696"/>
    </source>
</evidence>
<protein>
    <submittedName>
        <fullName evidence="2">NUMOD3 motif protein</fullName>
    </submittedName>
</protein>
<proteinExistence type="predicted"/>
<sequence>MQYVYKIINKWTGKFYVGRTNDITNRLNRHKVLLRKGLHHSIHLQRSWDKYGEESFVFVLFKIFNTGNEEVDLHLAKKLEQHFIINFMPLGFLYNRSWSSETGSLRGKEHPHYNKKPNEWMTEEGYKRRKEFYASGVFKGENNPFYGRGHTKEVLEILSKKCANFGEKNGFYGKHHTEETKEKISIKNKGRLAGEKNPFYGKTHTEEFRKRMAENARKRFTGKPISEEQKQNMRAASPKNTRVRIEGREYISISEASRALGVDRKTVSYRIHSKSQRFKEYQYC</sequence>
<dbReference type="Pfam" id="PF07460">
    <property type="entry name" value="NUMOD3"/>
    <property type="match status" value="3"/>
</dbReference>
<keyword evidence="3" id="KW-1185">Reference proteome</keyword>
<dbReference type="KEGG" id="asoc:CB4_01981"/>
<accession>A0A0U5B3A4</accession>
<dbReference type="InterPro" id="IPR003611">
    <property type="entry name" value="NUMOD3"/>
</dbReference>